<protein>
    <submittedName>
        <fullName evidence="1">Uncharacterized protein</fullName>
    </submittedName>
</protein>
<sequence length="69" mass="7450">MLTSLVGVCAYEYTDYFNGEHSFDGPIFNKEAQVVFGHAKGRPGQLSSSACGPGTLVDLQAQILRDDIN</sequence>
<dbReference type="AlphaFoldDB" id="A0AAN9F4B3"/>
<dbReference type="Proteomes" id="UP001359559">
    <property type="component" value="Unassembled WGS sequence"/>
</dbReference>
<evidence type="ECO:0000313" key="1">
    <source>
        <dbReference type="EMBL" id="KAK7264978.1"/>
    </source>
</evidence>
<gene>
    <name evidence="1" type="ORF">RJT34_32592</name>
</gene>
<proteinExistence type="predicted"/>
<reference evidence="1 2" key="1">
    <citation type="submission" date="2024-01" db="EMBL/GenBank/DDBJ databases">
        <title>The genomes of 5 underutilized Papilionoideae crops provide insights into root nodulation and disease resistance.</title>
        <authorList>
            <person name="Yuan L."/>
        </authorList>
    </citation>
    <scope>NUCLEOTIDE SEQUENCE [LARGE SCALE GENOMIC DNA]</scope>
    <source>
        <strain evidence="1">LY-2023</strain>
        <tissue evidence="1">Leaf</tissue>
    </source>
</reference>
<comment type="caution">
    <text evidence="1">The sequence shown here is derived from an EMBL/GenBank/DDBJ whole genome shotgun (WGS) entry which is preliminary data.</text>
</comment>
<organism evidence="1 2">
    <name type="scientific">Clitoria ternatea</name>
    <name type="common">Butterfly pea</name>
    <dbReference type="NCBI Taxonomy" id="43366"/>
    <lineage>
        <taxon>Eukaryota</taxon>
        <taxon>Viridiplantae</taxon>
        <taxon>Streptophyta</taxon>
        <taxon>Embryophyta</taxon>
        <taxon>Tracheophyta</taxon>
        <taxon>Spermatophyta</taxon>
        <taxon>Magnoliopsida</taxon>
        <taxon>eudicotyledons</taxon>
        <taxon>Gunneridae</taxon>
        <taxon>Pentapetalae</taxon>
        <taxon>rosids</taxon>
        <taxon>fabids</taxon>
        <taxon>Fabales</taxon>
        <taxon>Fabaceae</taxon>
        <taxon>Papilionoideae</taxon>
        <taxon>50 kb inversion clade</taxon>
        <taxon>NPAAA clade</taxon>
        <taxon>indigoferoid/millettioid clade</taxon>
        <taxon>Phaseoleae</taxon>
        <taxon>Clitoria</taxon>
    </lineage>
</organism>
<accession>A0AAN9F4B3</accession>
<dbReference type="EMBL" id="JAYKXN010000008">
    <property type="protein sequence ID" value="KAK7264978.1"/>
    <property type="molecule type" value="Genomic_DNA"/>
</dbReference>
<keyword evidence="2" id="KW-1185">Reference proteome</keyword>
<evidence type="ECO:0000313" key="2">
    <source>
        <dbReference type="Proteomes" id="UP001359559"/>
    </source>
</evidence>
<name>A0AAN9F4B3_CLITE</name>